<feature type="compositionally biased region" description="Basic and acidic residues" evidence="7">
    <location>
        <begin position="71"/>
        <end position="84"/>
    </location>
</feature>
<feature type="domain" description="Ribosome receptor lysine/proline rich" evidence="9">
    <location>
        <begin position="29"/>
        <end position="52"/>
    </location>
</feature>
<dbReference type="GO" id="GO:0007018">
    <property type="term" value="P:microtubule-based movement"/>
    <property type="evidence" value="ECO:0007669"/>
    <property type="project" value="InterPro"/>
</dbReference>
<dbReference type="InParanoid" id="H3DJ21"/>
<evidence type="ECO:0000256" key="1">
    <source>
        <dbReference type="ARBA" id="ARBA00004389"/>
    </source>
</evidence>
<keyword evidence="6" id="KW-0175">Coiled coil</keyword>
<evidence type="ECO:0000259" key="9">
    <source>
        <dbReference type="Pfam" id="PF05104"/>
    </source>
</evidence>
<dbReference type="FunCoup" id="H3DJ21">
    <property type="interactions" value="211"/>
</dbReference>
<evidence type="ECO:0000313" key="11">
    <source>
        <dbReference type="Proteomes" id="UP000007303"/>
    </source>
</evidence>
<evidence type="ECO:0000256" key="2">
    <source>
        <dbReference type="ARBA" id="ARBA00022692"/>
    </source>
</evidence>
<accession>H3DJ21</accession>
<dbReference type="GeneTree" id="ENSGT00940000158237"/>
<evidence type="ECO:0000313" key="10">
    <source>
        <dbReference type="Ensembl" id="ENSTNIP00000020515.1"/>
    </source>
</evidence>
<reference evidence="11" key="1">
    <citation type="journal article" date="2004" name="Nature">
        <title>Genome duplication in the teleost fish Tetraodon nigroviridis reveals the early vertebrate proto-karyotype.</title>
        <authorList>
            <person name="Jaillon O."/>
            <person name="Aury J.-M."/>
            <person name="Brunet F."/>
            <person name="Petit J.-L."/>
            <person name="Stange-Thomann N."/>
            <person name="Mauceli E."/>
            <person name="Bouneau L."/>
            <person name="Fischer C."/>
            <person name="Ozouf-Costaz C."/>
            <person name="Bernot A."/>
            <person name="Nicaud S."/>
            <person name="Jaffe D."/>
            <person name="Fisher S."/>
            <person name="Lutfalla G."/>
            <person name="Dossat C."/>
            <person name="Segurens B."/>
            <person name="Dasilva C."/>
            <person name="Salanoubat M."/>
            <person name="Levy M."/>
            <person name="Boudet N."/>
            <person name="Castellano S."/>
            <person name="Anthouard V."/>
            <person name="Jubin C."/>
            <person name="Castelli V."/>
            <person name="Katinka M."/>
            <person name="Vacherie B."/>
            <person name="Biemont C."/>
            <person name="Skalli Z."/>
            <person name="Cattolico L."/>
            <person name="Poulain J."/>
            <person name="De Berardinis V."/>
            <person name="Cruaud C."/>
            <person name="Duprat S."/>
            <person name="Brottier P."/>
            <person name="Coutanceau J.-P."/>
            <person name="Gouzy J."/>
            <person name="Parra G."/>
            <person name="Lardier G."/>
            <person name="Chapple C."/>
            <person name="McKernan K.J."/>
            <person name="McEwan P."/>
            <person name="Bosak S."/>
            <person name="Kellis M."/>
            <person name="Volff J.-N."/>
            <person name="Guigo R."/>
            <person name="Zody M.C."/>
            <person name="Mesirov J."/>
            <person name="Lindblad-Toh K."/>
            <person name="Birren B."/>
            <person name="Nusbaum C."/>
            <person name="Kahn D."/>
            <person name="Robinson-Rechavi M."/>
            <person name="Laudet V."/>
            <person name="Schachter V."/>
            <person name="Quetier F."/>
            <person name="Saurin W."/>
            <person name="Scarpelli C."/>
            <person name="Wincker P."/>
            <person name="Lander E.S."/>
            <person name="Weissenbach J."/>
            <person name="Roest Crollius H."/>
        </authorList>
    </citation>
    <scope>NUCLEOTIDE SEQUENCE [LARGE SCALE GENOMIC DNA]</scope>
</reference>
<keyword evidence="2 8" id="KW-0812">Transmembrane</keyword>
<feature type="region of interest" description="Disordered" evidence="7">
    <location>
        <begin position="1264"/>
        <end position="1283"/>
    </location>
</feature>
<evidence type="ECO:0000256" key="7">
    <source>
        <dbReference type="SAM" id="MobiDB-lite"/>
    </source>
</evidence>
<feature type="coiled-coil region" evidence="6">
    <location>
        <begin position="339"/>
        <end position="380"/>
    </location>
</feature>
<dbReference type="Pfam" id="PF05104">
    <property type="entry name" value="Rib_recp_KP_reg"/>
    <property type="match status" value="1"/>
</dbReference>
<proteinExistence type="predicted"/>
<dbReference type="Ensembl" id="ENSTNIT00000020747.1">
    <property type="protein sequence ID" value="ENSTNIP00000020515.1"/>
    <property type="gene ID" value="ENSTNIG00000017377.1"/>
</dbReference>
<reference evidence="10" key="2">
    <citation type="submission" date="2025-08" db="UniProtKB">
        <authorList>
            <consortium name="Ensembl"/>
        </authorList>
    </citation>
    <scope>IDENTIFICATION</scope>
</reference>
<evidence type="ECO:0000256" key="8">
    <source>
        <dbReference type="SAM" id="Phobius"/>
    </source>
</evidence>
<sequence length="1313" mass="148425">VDIYDSQYLLILAPSLVIALMFLFFWLFMKETSYDEVLAKQKRDLKLPPSKPDTLKDFEVTDGAEAPALEVKAEPKTVAARDETPLATSAYAPVSATPEAPSGLRERKKKEKNDNMSKESEVNGSKSVSPKAEQPQAVSPLPSPPSLQPEVQVQKKEKKKQKAEAVENQQPEPKTEQAPPPVKKEPLIVAETKAPDGSVAAPPPTSGKKKNPAKKQKTEPGNFPFKMLQPSASDETFFPNPVEEPQILPDSAASANHQTAPNDSVPSKASGKKQKREADKEAKLKELLSGLSSLTLSEAEAFSLVTVLQQKSPSAMEAWHKGGADACHHQSVARPDPAAQERERLLSTLQEEASIAKDKVKQLSQELQVEKQKTNRVEAVMREQRAAMEKELGSMQNKAQSNFQELQTMQIKFQQVREQLEGQISHLKQENGILRDAVSSATNQMESKNSAELNKLRSEYAGLMKELADSNSKLQQEEHQRKSLEVNYKQNVSQLEAQLQDAKRRWEELQNFIHSVNAEREKLQASKQESEMNNKNKEMQALRSSLNEAMVSKERLEQQVMEFMEASQHSVPDESLQARVQELMNENKDLQVQNENMQAQISSQASHVSHIEEIQKLLADKELQRKSLEDSLNSERSCGANRETKMQALHNENVSLKAEIQKLQAQISDQALTGPVFLCCTDSLHLSFLCRLPRNWPWTRFRRGECFSHSISLFISVKPDFGSSAREKEENMRTVESLLEKGLIEVANKEEELKTAREENEALRQEVEAVKRRSGEKEASSESTLKELESKIEEKDGTLKSMEESLQRAKDNSSAREKMAQTLEQQLAVLKAEMEQLREEKVSDELSSSAAQLQELQELQAQLTLKDQEIQMLQTALETRTKELVESAELLNQQVSEELAAKVALVLKLGWLGYKMYLFNSKVINLCFLLFPVLEYFLSCNKFPQQQSCAAVPSPEFQTLLLEKEKQVSDLQSELAEMRDSLELHRKKNNELREKNWSAMEALSATESMLQGKLSKVTKENQMALEMSQAECRETLHKLLPNVPLPDEQNHQEWLLRFERAVAESPAAQSTPASGDSEALSEKLREAEEAQQVLQKDCETYKKVLAETEGILQCLQSSVEQEESRWKMKLDQSQGELGEMSQRVAALEQEIERLTDGAELENLRREKQHLESELERAERESATYVTEVRELKDLLTELQTRLDGSYTEAIRQNEELNLLKTQLTETLSKLETEENERQKVAGDLYKAQQSLDLIQEELSKVTDSSEELIENSSLTSQTEEMDKKEKLTAGLNQTVKELQQLLQTVSRQLSKGQ</sequence>
<keyword evidence="3" id="KW-0256">Endoplasmic reticulum</keyword>
<keyword evidence="11" id="KW-1185">Reference proteome</keyword>
<evidence type="ECO:0000256" key="3">
    <source>
        <dbReference type="ARBA" id="ARBA00022824"/>
    </source>
</evidence>
<organism evidence="10 11">
    <name type="scientific">Tetraodon nigroviridis</name>
    <name type="common">Spotted green pufferfish</name>
    <name type="synonym">Chelonodon nigroviridis</name>
    <dbReference type="NCBI Taxonomy" id="99883"/>
    <lineage>
        <taxon>Eukaryota</taxon>
        <taxon>Metazoa</taxon>
        <taxon>Chordata</taxon>
        <taxon>Craniata</taxon>
        <taxon>Vertebrata</taxon>
        <taxon>Euteleostomi</taxon>
        <taxon>Actinopterygii</taxon>
        <taxon>Neopterygii</taxon>
        <taxon>Teleostei</taxon>
        <taxon>Neoteleostei</taxon>
        <taxon>Acanthomorphata</taxon>
        <taxon>Eupercaria</taxon>
        <taxon>Tetraodontiformes</taxon>
        <taxon>Tetradontoidea</taxon>
        <taxon>Tetraodontidae</taxon>
        <taxon>Tetraodon</taxon>
    </lineage>
</organism>
<evidence type="ECO:0000256" key="6">
    <source>
        <dbReference type="SAM" id="Coils"/>
    </source>
</evidence>
<dbReference type="HOGENOM" id="CLU_005719_0_0_1"/>
<evidence type="ECO:0000256" key="5">
    <source>
        <dbReference type="ARBA" id="ARBA00023136"/>
    </source>
</evidence>
<dbReference type="PANTHER" id="PTHR18864">
    <property type="entry name" value="KINECTIN"/>
    <property type="match status" value="1"/>
</dbReference>
<keyword evidence="4 8" id="KW-1133">Transmembrane helix</keyword>
<comment type="subcellular location">
    <subcellularLocation>
        <location evidence="1">Endoplasmic reticulum membrane</location>
        <topology evidence="1">Single-pass membrane protein</topology>
    </subcellularLocation>
</comment>
<name>H3DJ21_TETNG</name>
<dbReference type="InterPro" id="IPR024854">
    <property type="entry name" value="Kinectin"/>
</dbReference>
<dbReference type="GO" id="GO:0019894">
    <property type="term" value="F:kinesin binding"/>
    <property type="evidence" value="ECO:0007669"/>
    <property type="project" value="InterPro"/>
</dbReference>
<dbReference type="GO" id="GO:0005789">
    <property type="term" value="C:endoplasmic reticulum membrane"/>
    <property type="evidence" value="ECO:0007669"/>
    <property type="project" value="UniProtKB-SubCell"/>
</dbReference>
<keyword evidence="5 8" id="KW-0472">Membrane</keyword>
<dbReference type="InterPro" id="IPR007794">
    <property type="entry name" value="Rib_rcpt_KP"/>
</dbReference>
<protein>
    <submittedName>
        <fullName evidence="10">Kinectin 1</fullName>
    </submittedName>
</protein>
<dbReference type="Proteomes" id="UP000007303">
    <property type="component" value="Unassembled WGS sequence"/>
</dbReference>
<feature type="region of interest" description="Disordered" evidence="7">
    <location>
        <begin position="768"/>
        <end position="818"/>
    </location>
</feature>
<feature type="compositionally biased region" description="Polar residues" evidence="7">
    <location>
        <begin position="253"/>
        <end position="267"/>
    </location>
</feature>
<feature type="transmembrane region" description="Helical" evidence="8">
    <location>
        <begin position="6"/>
        <end position="28"/>
    </location>
</feature>
<feature type="coiled-coil region" evidence="6">
    <location>
        <begin position="961"/>
        <end position="995"/>
    </location>
</feature>
<dbReference type="GO" id="GO:0015031">
    <property type="term" value="P:protein transport"/>
    <property type="evidence" value="ECO:0007669"/>
    <property type="project" value="InterPro"/>
</dbReference>
<dbReference type="STRING" id="99883.ENSTNIP00000020515"/>
<feature type="region of interest" description="Disordered" evidence="7">
    <location>
        <begin position="66"/>
        <end position="281"/>
    </location>
</feature>
<evidence type="ECO:0000256" key="4">
    <source>
        <dbReference type="ARBA" id="ARBA00022989"/>
    </source>
</evidence>
<feature type="compositionally biased region" description="Basic and acidic residues" evidence="7">
    <location>
        <begin position="111"/>
        <end position="121"/>
    </location>
</feature>
<dbReference type="PANTHER" id="PTHR18864:SF1">
    <property type="entry name" value="KINECTIN"/>
    <property type="match status" value="1"/>
</dbReference>
<reference evidence="10" key="3">
    <citation type="submission" date="2025-09" db="UniProtKB">
        <authorList>
            <consortium name="Ensembl"/>
        </authorList>
    </citation>
    <scope>IDENTIFICATION</scope>
</reference>
<feature type="region of interest" description="Disordered" evidence="7">
    <location>
        <begin position="1065"/>
        <end position="1086"/>
    </location>
</feature>
<feature type="coiled-coil region" evidence="6">
    <location>
        <begin position="417"/>
        <end position="673"/>
    </location>
</feature>
<dbReference type="OMA" id="KECMAET"/>